<gene>
    <name evidence="1" type="ordered locus">Mesop_0857</name>
</gene>
<dbReference type="KEGG" id="mop:Mesop_0857"/>
<reference evidence="1 2" key="1">
    <citation type="submission" date="2010-10" db="EMBL/GenBank/DDBJ databases">
        <title>Complete sequence of Mesorhizobium opportunistum WSM2075.</title>
        <authorList>
            <consortium name="US DOE Joint Genome Institute"/>
            <person name="Lucas S."/>
            <person name="Copeland A."/>
            <person name="Lapidus A."/>
            <person name="Cheng J.-F."/>
            <person name="Bruce D."/>
            <person name="Goodwin L."/>
            <person name="Pitluck S."/>
            <person name="Chertkov O."/>
            <person name="Misra M."/>
            <person name="Detter J.C."/>
            <person name="Han C."/>
            <person name="Tapia R."/>
            <person name="Land M."/>
            <person name="Hauser L."/>
            <person name="Kyrpides N."/>
            <person name="Ovchinnikova G."/>
            <person name="Mavrommatis K.M."/>
            <person name="Tiwari R.P."/>
            <person name="Howieson J.G."/>
            <person name="O'Hara G.W."/>
            <person name="Nandasena K.G."/>
            <person name="Woyke T."/>
        </authorList>
    </citation>
    <scope>NUCLEOTIDE SEQUENCE [LARGE SCALE GENOMIC DNA]</scope>
    <source>
        <strain evidence="2">LMG 24607 / HAMBI 3007 / WSM2075</strain>
    </source>
</reference>
<dbReference type="RefSeq" id="WP_013892090.1">
    <property type="nucleotide sequence ID" value="NC_015675.1"/>
</dbReference>
<proteinExistence type="predicted"/>
<name>F7YA12_MESOW</name>
<evidence type="ECO:0000313" key="1">
    <source>
        <dbReference type="EMBL" id="AEH85349.1"/>
    </source>
</evidence>
<dbReference type="AlphaFoldDB" id="F7YA12"/>
<dbReference type="EMBL" id="CP002279">
    <property type="protein sequence ID" value="AEH85349.1"/>
    <property type="molecule type" value="Genomic_DNA"/>
</dbReference>
<accession>F7YA12</accession>
<protein>
    <submittedName>
        <fullName evidence="1">Uncharacterized protein</fullName>
    </submittedName>
</protein>
<dbReference type="eggNOG" id="ENOG5033H8J">
    <property type="taxonomic scope" value="Bacteria"/>
</dbReference>
<evidence type="ECO:0000313" key="2">
    <source>
        <dbReference type="Proteomes" id="UP000001623"/>
    </source>
</evidence>
<sequence length="241" mass="26948">MSATALAEYLILQPDGQETILHDSRFSRPPIVTANGDAMRALRAYNCDPRRDTIALDRVKEALNQRAAGWDVKPKTRDEALRCIESIDLFLRHENAFGTRAMALSQPSQFDAIDIEGVLVSIRPDFLVSGGRDRIGAGLLRVAKAPDPDGCKLDETKRRRGEHRREMARYMVALLQMLLEAQDGKMGVPDRDLCFVADVRLGERIGPATDHAIRLRSIRGACRQIAKLWPTITPRPGVLRK</sequence>
<dbReference type="HOGENOM" id="CLU_1150805_0_0_5"/>
<dbReference type="Proteomes" id="UP000001623">
    <property type="component" value="Chromosome"/>
</dbReference>
<organism evidence="1 2">
    <name type="scientific">Mesorhizobium opportunistum (strain LMG 24607 / HAMBI 3007 / WSM2075)</name>
    <dbReference type="NCBI Taxonomy" id="536019"/>
    <lineage>
        <taxon>Bacteria</taxon>
        <taxon>Pseudomonadati</taxon>
        <taxon>Pseudomonadota</taxon>
        <taxon>Alphaproteobacteria</taxon>
        <taxon>Hyphomicrobiales</taxon>
        <taxon>Phyllobacteriaceae</taxon>
        <taxon>Mesorhizobium</taxon>
    </lineage>
</organism>